<dbReference type="SUPFAM" id="SSF52200">
    <property type="entry name" value="Toll/Interleukin receptor TIR domain"/>
    <property type="match status" value="1"/>
</dbReference>
<keyword evidence="3" id="KW-0433">Leucine-rich repeat</keyword>
<evidence type="ECO:0000313" key="16">
    <source>
        <dbReference type="EMBL" id="KAK7573830.1"/>
    </source>
</evidence>
<dbReference type="AlphaFoldDB" id="A0AAN9T757"/>
<dbReference type="InterPro" id="IPR032675">
    <property type="entry name" value="LRR_dom_sf"/>
</dbReference>
<evidence type="ECO:0000256" key="14">
    <source>
        <dbReference type="SAM" id="SignalP"/>
    </source>
</evidence>
<evidence type="ECO:0000256" key="6">
    <source>
        <dbReference type="ARBA" id="ARBA00022737"/>
    </source>
</evidence>
<reference evidence="16 17" key="1">
    <citation type="submission" date="2024-03" db="EMBL/GenBank/DDBJ databases">
        <title>Adaptation during the transition from Ophiocordyceps entomopathogen to insect associate is accompanied by gene loss and intensified selection.</title>
        <authorList>
            <person name="Ward C.M."/>
            <person name="Onetto C.A."/>
            <person name="Borneman A.R."/>
        </authorList>
    </citation>
    <scope>NUCLEOTIDE SEQUENCE [LARGE SCALE GENOMIC DNA]</scope>
    <source>
        <strain evidence="16">AWRI1</strain>
        <tissue evidence="16">Single Adult Female</tissue>
    </source>
</reference>
<keyword evidence="17" id="KW-1185">Reference proteome</keyword>
<comment type="subcellular location">
    <subcellularLocation>
        <location evidence="1">Membrane</location>
        <topology evidence="1">Single-pass type I membrane protein</topology>
    </subcellularLocation>
</comment>
<dbReference type="PROSITE" id="PS50104">
    <property type="entry name" value="TIR"/>
    <property type="match status" value="1"/>
</dbReference>
<dbReference type="Gene3D" id="3.40.50.10140">
    <property type="entry name" value="Toll/interleukin-1 receptor homology (TIR) domain"/>
    <property type="match status" value="1"/>
</dbReference>
<dbReference type="InterPro" id="IPR035897">
    <property type="entry name" value="Toll_tir_struct_dom_sf"/>
</dbReference>
<dbReference type="SMART" id="SM00369">
    <property type="entry name" value="LRR_TYP"/>
    <property type="match status" value="9"/>
</dbReference>
<feature type="transmembrane region" description="Helical" evidence="13">
    <location>
        <begin position="655"/>
        <end position="678"/>
    </location>
</feature>
<evidence type="ECO:0000256" key="5">
    <source>
        <dbReference type="ARBA" id="ARBA00022729"/>
    </source>
</evidence>
<evidence type="ECO:0000256" key="2">
    <source>
        <dbReference type="ARBA" id="ARBA00009634"/>
    </source>
</evidence>
<evidence type="ECO:0000256" key="3">
    <source>
        <dbReference type="ARBA" id="ARBA00022614"/>
    </source>
</evidence>
<dbReference type="SUPFAM" id="SSF52058">
    <property type="entry name" value="L domain-like"/>
    <property type="match status" value="2"/>
</dbReference>
<feature type="domain" description="TIR" evidence="15">
    <location>
        <begin position="711"/>
        <end position="847"/>
    </location>
</feature>
<dbReference type="SMART" id="SM00255">
    <property type="entry name" value="TIR"/>
    <property type="match status" value="1"/>
</dbReference>
<dbReference type="Proteomes" id="UP001367676">
    <property type="component" value="Unassembled WGS sequence"/>
</dbReference>
<dbReference type="Pfam" id="PF13676">
    <property type="entry name" value="TIR_2"/>
    <property type="match status" value="1"/>
</dbReference>
<dbReference type="GO" id="GO:0007165">
    <property type="term" value="P:signal transduction"/>
    <property type="evidence" value="ECO:0007669"/>
    <property type="project" value="InterPro"/>
</dbReference>
<evidence type="ECO:0000313" key="17">
    <source>
        <dbReference type="Proteomes" id="UP001367676"/>
    </source>
</evidence>
<dbReference type="GO" id="GO:0005886">
    <property type="term" value="C:plasma membrane"/>
    <property type="evidence" value="ECO:0007669"/>
    <property type="project" value="TreeGrafter"/>
</dbReference>
<comment type="caution">
    <text evidence="16">The sequence shown here is derived from an EMBL/GenBank/DDBJ whole genome shotgun (WGS) entry which is preliminary data.</text>
</comment>
<evidence type="ECO:0000256" key="11">
    <source>
        <dbReference type="ARBA" id="ARBA00023180"/>
    </source>
</evidence>
<evidence type="ECO:0000256" key="12">
    <source>
        <dbReference type="SAM" id="MobiDB-lite"/>
    </source>
</evidence>
<dbReference type="FunFam" id="3.80.10.10:FF:001164">
    <property type="entry name" value="GH01279p"/>
    <property type="match status" value="1"/>
</dbReference>
<proteinExistence type="inferred from homology"/>
<keyword evidence="9 13" id="KW-0472">Membrane</keyword>
<organism evidence="16 17">
    <name type="scientific">Parthenolecanium corni</name>
    <dbReference type="NCBI Taxonomy" id="536013"/>
    <lineage>
        <taxon>Eukaryota</taxon>
        <taxon>Metazoa</taxon>
        <taxon>Ecdysozoa</taxon>
        <taxon>Arthropoda</taxon>
        <taxon>Hexapoda</taxon>
        <taxon>Insecta</taxon>
        <taxon>Pterygota</taxon>
        <taxon>Neoptera</taxon>
        <taxon>Paraneoptera</taxon>
        <taxon>Hemiptera</taxon>
        <taxon>Sternorrhyncha</taxon>
        <taxon>Coccoidea</taxon>
        <taxon>Coccidae</taxon>
        <taxon>Parthenolecanium</taxon>
    </lineage>
</organism>
<name>A0AAN9T757_9HEMI</name>
<accession>A0AAN9T757</accession>
<dbReference type="Gene3D" id="3.80.10.10">
    <property type="entry name" value="Ribonuclease Inhibitor"/>
    <property type="match status" value="3"/>
</dbReference>
<evidence type="ECO:0000259" key="15">
    <source>
        <dbReference type="PROSITE" id="PS50104"/>
    </source>
</evidence>
<feature type="chain" id="PRO_5043039271" description="TIR domain-containing protein" evidence="14">
    <location>
        <begin position="20"/>
        <end position="936"/>
    </location>
</feature>
<evidence type="ECO:0000256" key="9">
    <source>
        <dbReference type="ARBA" id="ARBA00023136"/>
    </source>
</evidence>
<dbReference type="Pfam" id="PF13855">
    <property type="entry name" value="LRR_8"/>
    <property type="match status" value="2"/>
</dbReference>
<keyword evidence="8" id="KW-0520">NAD</keyword>
<dbReference type="SMART" id="SM00082">
    <property type="entry name" value="LRRCT"/>
    <property type="match status" value="1"/>
</dbReference>
<sequence>MQCVRIACITAILLPVTFAQFDVKNSHRLSISFSNSSNDLATALNKLNVEFNISAVTKLELYEVYVKNREDFSRNDFLKRFSSSSLTDLHIENGKIEDFPENTFEKWKNSKYKHLDLINIGLKSMSKGLLEPINKLSTLNASHNELTHLPKDVFKKVPSLFILDLSHNKLDNLSKEIFEPVEKISDLYLNNNNITSLNTDIFSSMTELEILNLSFNNIQYIHHEVFGQKKHSSELRMSQAISPNTSAYSPRNLFVNLSKLWHLNLDQNNIEELPEDIFGGLVNLRLLNLSNNRIHFLAPKTFQRNVHLNSLDLANNKLESLNNSLFNNLEKLEYLNLSNNYLTFLHSTEVFATLIRLRNIKFDNNEKLQLAYSTSTELESILYKCENIEYISARNTNVSKIYSDWFSLRSLRDLDLRNTPVITSRLNYTFQSKRVSLRLTSSSKESVIIHKYDKLELNADASSRIILDENQQCGDNCSCVFSHWYSERLIKLQCTRFNGIKLQPKIPERIRMLSQTSRVEFHLQQCNIMDLEVLQIADYLRQIPVRKLSLSNNRLSSVQQLADSLTNLEVLELDNNKLRSLDEYFVGKLSESKTLKTIQLHGNPWNCHCSAKYFSDFVAKYSEDKIPKSNEVLCGNGEQVKLYDSQKDCDVTQYAIVYILSIVALAAVGCSIILALYYRYELNVKIWMYHHHEYYFPRWFFPVDESFDRWKSYDVFVSYAEADQEFVKKRLRPKLEDEDPKLKLCLHYRDWNIGDFVNDQIYKSVANSRRTLIVLSHNFLNSDLCKLEFQVARDQAIKDKVGRVIVIMLEDIATHRLSDELKAYITKYTYIPWQDNDWFWRSLRYALHDKVKIHVNSMNTDARPPRGAEAVACTIVHVTEGESRRPPKTGTQQEPQQPRGYPSMATAAHVLHRRPHFTYRLVGIECALDDAAVPVS</sequence>
<evidence type="ECO:0000256" key="7">
    <source>
        <dbReference type="ARBA" id="ARBA00022989"/>
    </source>
</evidence>
<dbReference type="Pfam" id="PF00560">
    <property type="entry name" value="LRR_1"/>
    <property type="match status" value="1"/>
</dbReference>
<dbReference type="Pfam" id="PF12799">
    <property type="entry name" value="LRR_4"/>
    <property type="match status" value="1"/>
</dbReference>
<dbReference type="PANTHER" id="PTHR24365">
    <property type="entry name" value="TOLL-LIKE RECEPTOR"/>
    <property type="match status" value="1"/>
</dbReference>
<protein>
    <recommendedName>
        <fullName evidence="15">TIR domain-containing protein</fullName>
    </recommendedName>
</protein>
<keyword evidence="5 14" id="KW-0732">Signal</keyword>
<comment type="similarity">
    <text evidence="2">Belongs to the Toll-like receptor family.</text>
</comment>
<keyword evidence="6" id="KW-0677">Repeat</keyword>
<evidence type="ECO:0000256" key="8">
    <source>
        <dbReference type="ARBA" id="ARBA00023027"/>
    </source>
</evidence>
<gene>
    <name evidence="16" type="ORF">V9T40_011021</name>
</gene>
<evidence type="ECO:0000256" key="10">
    <source>
        <dbReference type="ARBA" id="ARBA00023170"/>
    </source>
</evidence>
<keyword evidence="4 13" id="KW-0812">Transmembrane</keyword>
<evidence type="ECO:0000256" key="1">
    <source>
        <dbReference type="ARBA" id="ARBA00004479"/>
    </source>
</evidence>
<dbReference type="InterPro" id="IPR003591">
    <property type="entry name" value="Leu-rich_rpt_typical-subtyp"/>
</dbReference>
<dbReference type="SMART" id="SM00364">
    <property type="entry name" value="LRR_BAC"/>
    <property type="match status" value="6"/>
</dbReference>
<keyword evidence="7 13" id="KW-1133">Transmembrane helix</keyword>
<dbReference type="InterPro" id="IPR025875">
    <property type="entry name" value="Leu-rich_rpt_4"/>
</dbReference>
<dbReference type="InterPro" id="IPR000483">
    <property type="entry name" value="Cys-rich_flank_reg_C"/>
</dbReference>
<evidence type="ECO:0000256" key="4">
    <source>
        <dbReference type="ARBA" id="ARBA00022692"/>
    </source>
</evidence>
<keyword evidence="11" id="KW-0325">Glycoprotein</keyword>
<dbReference type="PANTHER" id="PTHR24365:SF541">
    <property type="entry name" value="PROTEIN TOLL-RELATED"/>
    <property type="match status" value="1"/>
</dbReference>
<evidence type="ECO:0000256" key="13">
    <source>
        <dbReference type="SAM" id="Phobius"/>
    </source>
</evidence>
<dbReference type="InterPro" id="IPR000157">
    <property type="entry name" value="TIR_dom"/>
</dbReference>
<dbReference type="InterPro" id="IPR001611">
    <property type="entry name" value="Leu-rich_rpt"/>
</dbReference>
<feature type="signal peptide" evidence="14">
    <location>
        <begin position="1"/>
        <end position="19"/>
    </location>
</feature>
<dbReference type="GO" id="GO:0038023">
    <property type="term" value="F:signaling receptor activity"/>
    <property type="evidence" value="ECO:0007669"/>
    <property type="project" value="TreeGrafter"/>
</dbReference>
<dbReference type="PROSITE" id="PS51450">
    <property type="entry name" value="LRR"/>
    <property type="match status" value="7"/>
</dbReference>
<feature type="region of interest" description="Disordered" evidence="12">
    <location>
        <begin position="881"/>
        <end position="901"/>
    </location>
</feature>
<dbReference type="PRINTS" id="PR00019">
    <property type="entry name" value="LEURICHRPT"/>
</dbReference>
<keyword evidence="10" id="KW-0675">Receptor</keyword>
<dbReference type="EMBL" id="JBBCAQ010000037">
    <property type="protein sequence ID" value="KAK7573830.1"/>
    <property type="molecule type" value="Genomic_DNA"/>
</dbReference>